<dbReference type="InterPro" id="IPR016193">
    <property type="entry name" value="Cytidine_deaminase-like"/>
</dbReference>
<feature type="compositionally biased region" description="Basic and acidic residues" evidence="1">
    <location>
        <begin position="210"/>
        <end position="221"/>
    </location>
</feature>
<dbReference type="eggNOG" id="KOG1018">
    <property type="taxonomic scope" value="Eukaryota"/>
</dbReference>
<feature type="domain" description="CMP/dCMP-type deaminase" evidence="2">
    <location>
        <begin position="10"/>
        <end position="174"/>
    </location>
</feature>
<feature type="compositionally biased region" description="Basic and acidic residues" evidence="1">
    <location>
        <begin position="191"/>
        <end position="202"/>
    </location>
</feature>
<dbReference type="SUPFAM" id="SSF53927">
    <property type="entry name" value="Cytidine deaminase-like"/>
    <property type="match status" value="1"/>
</dbReference>
<dbReference type="PROSITE" id="PS51747">
    <property type="entry name" value="CYT_DCMP_DEAMINASES_2"/>
    <property type="match status" value="1"/>
</dbReference>
<dbReference type="VEuPathDB" id="FungiDB:MCYG_04329"/>
<evidence type="ECO:0000313" key="3">
    <source>
        <dbReference type="EMBL" id="EEQ31510.1"/>
    </source>
</evidence>
<reference evidence="4" key="1">
    <citation type="journal article" date="2012" name="MBio">
        <title>Comparative genome analysis of Trichophyton rubrum and related dermatophytes reveals candidate genes involved in infection.</title>
        <authorList>
            <person name="Martinez D.A."/>
            <person name="Oliver B.G."/>
            <person name="Graeser Y."/>
            <person name="Goldberg J.M."/>
            <person name="Li W."/>
            <person name="Martinez-Rossi N.M."/>
            <person name="Monod M."/>
            <person name="Shelest E."/>
            <person name="Barton R.C."/>
            <person name="Birch E."/>
            <person name="Brakhage A.A."/>
            <person name="Chen Z."/>
            <person name="Gurr S.J."/>
            <person name="Heiman D."/>
            <person name="Heitman J."/>
            <person name="Kosti I."/>
            <person name="Rossi A."/>
            <person name="Saif S."/>
            <person name="Samalova M."/>
            <person name="Saunders C.W."/>
            <person name="Shea T."/>
            <person name="Summerbell R.C."/>
            <person name="Xu J."/>
            <person name="Young S."/>
            <person name="Zeng Q."/>
            <person name="Birren B.W."/>
            <person name="Cuomo C.A."/>
            <person name="White T.C."/>
        </authorList>
    </citation>
    <scope>NUCLEOTIDE SEQUENCE [LARGE SCALE GENOMIC DNA]</scope>
    <source>
        <strain evidence="4">ATCC MYA-4605 / CBS 113480</strain>
    </source>
</reference>
<organism evidence="3 4">
    <name type="scientific">Arthroderma otae (strain ATCC MYA-4605 / CBS 113480)</name>
    <name type="common">Microsporum canis</name>
    <dbReference type="NCBI Taxonomy" id="554155"/>
    <lineage>
        <taxon>Eukaryota</taxon>
        <taxon>Fungi</taxon>
        <taxon>Dikarya</taxon>
        <taxon>Ascomycota</taxon>
        <taxon>Pezizomycotina</taxon>
        <taxon>Eurotiomycetes</taxon>
        <taxon>Eurotiomycetidae</taxon>
        <taxon>Onygenales</taxon>
        <taxon>Arthrodermataceae</taxon>
        <taxon>Microsporum</taxon>
    </lineage>
</organism>
<dbReference type="InterPro" id="IPR002125">
    <property type="entry name" value="CMP_dCMP_dom"/>
</dbReference>
<evidence type="ECO:0000313" key="4">
    <source>
        <dbReference type="Proteomes" id="UP000002035"/>
    </source>
</evidence>
<dbReference type="EMBL" id="DS995704">
    <property type="protein sequence ID" value="EEQ31510.1"/>
    <property type="molecule type" value="Genomic_DNA"/>
</dbReference>
<dbReference type="OMA" id="LRQKSWI"/>
<name>C5FPJ4_ARTOC</name>
<proteinExistence type="predicted"/>
<evidence type="ECO:0000259" key="2">
    <source>
        <dbReference type="PROSITE" id="PS51747"/>
    </source>
</evidence>
<dbReference type="OrthoDB" id="252265at2759"/>
<dbReference type="GO" id="GO:0003824">
    <property type="term" value="F:catalytic activity"/>
    <property type="evidence" value="ECO:0007669"/>
    <property type="project" value="InterPro"/>
</dbReference>
<dbReference type="Proteomes" id="UP000002035">
    <property type="component" value="Unassembled WGS sequence"/>
</dbReference>
<dbReference type="RefSeq" id="XP_002846592.1">
    <property type="nucleotide sequence ID" value="XM_002846546.1"/>
</dbReference>
<sequence length="233" mass="26064">MSSSHMVPLSTHLHYLSQCLELASQSPPKPTNFRVGAILLLRRYPTSDDAELKEEILSTGYTLELRGNTHAEQCCFAKFASHHGVPEEQVGELLEKKRAEEGGEAQIELYVTMEPCGKRLSENKPCVERIIETKSQQDGKGGIDRVYFGVKEPGTFVGQSQGCRKLDEAGIQWNLIEGMEDDILKVATAGHEKKEKNGRVDEADQTVLVDRAEEEARRGEAIPRNPKKRMMEV</sequence>
<dbReference type="GeneID" id="9225999"/>
<dbReference type="Gene3D" id="3.40.140.10">
    <property type="entry name" value="Cytidine Deaminase, domain 2"/>
    <property type="match status" value="1"/>
</dbReference>
<dbReference type="HOGENOM" id="CLU_036590_8_0_1"/>
<dbReference type="AlphaFoldDB" id="C5FPJ4"/>
<gene>
    <name evidence="3" type="ORF">MCYG_04329</name>
</gene>
<keyword evidence="4" id="KW-1185">Reference proteome</keyword>
<dbReference type="GO" id="GO:0006139">
    <property type="term" value="P:nucleobase-containing compound metabolic process"/>
    <property type="evidence" value="ECO:0007669"/>
    <property type="project" value="UniProtKB-ARBA"/>
</dbReference>
<dbReference type="STRING" id="554155.C5FPJ4"/>
<evidence type="ECO:0000256" key="1">
    <source>
        <dbReference type="SAM" id="MobiDB-lite"/>
    </source>
</evidence>
<accession>C5FPJ4</accession>
<protein>
    <recommendedName>
        <fullName evidence="2">CMP/dCMP-type deaminase domain-containing protein</fullName>
    </recommendedName>
</protein>
<dbReference type="Pfam" id="PF18785">
    <property type="entry name" value="Inv-AAD"/>
    <property type="match status" value="1"/>
</dbReference>
<feature type="region of interest" description="Disordered" evidence="1">
    <location>
        <begin position="191"/>
        <end position="233"/>
    </location>
</feature>